<dbReference type="GO" id="GO:0180010">
    <property type="term" value="P:co-transcriptional mRNA 3'-end processing, cleavage and polyadenylation pathway"/>
    <property type="evidence" value="ECO:0007669"/>
    <property type="project" value="UniProtKB-UniRule"/>
</dbReference>
<dbReference type="PANTHER" id="PTHR19980">
    <property type="entry name" value="RNA CLEAVAGE STIMULATION FACTOR"/>
    <property type="match status" value="1"/>
</dbReference>
<dbReference type="AlphaFoldDB" id="A0A8H6SMV9"/>
<evidence type="ECO:0000256" key="3">
    <source>
        <dbReference type="RuleBase" id="RU369035"/>
    </source>
</evidence>
<protein>
    <recommendedName>
        <fullName evidence="3">mRNA 3'-end-processing protein RNA14</fullName>
    </recommendedName>
</protein>
<dbReference type="GO" id="GO:0003729">
    <property type="term" value="F:mRNA binding"/>
    <property type="evidence" value="ECO:0007669"/>
    <property type="project" value="TreeGrafter"/>
</dbReference>
<name>A0A8H6SMV9_9AGAR</name>
<gene>
    <name evidence="6" type="ORF">MIND_00679700</name>
</gene>
<feature type="compositionally biased region" description="Low complexity" evidence="4">
    <location>
        <begin position="732"/>
        <end position="744"/>
    </location>
</feature>
<evidence type="ECO:0000313" key="7">
    <source>
        <dbReference type="Proteomes" id="UP000636479"/>
    </source>
</evidence>
<proteinExistence type="predicted"/>
<comment type="function">
    <text evidence="3">Component of the cleavage factor IA (CFIA) complex, which is involved in the endonucleolytic cleavage during polyadenylation-dependent pre-mRNA 3'-end formation.</text>
</comment>
<dbReference type="InterPro" id="IPR045243">
    <property type="entry name" value="Rna14-like"/>
</dbReference>
<feature type="compositionally biased region" description="Basic and acidic residues" evidence="4">
    <location>
        <begin position="665"/>
        <end position="679"/>
    </location>
</feature>
<accession>A0A8H6SMV9</accession>
<dbReference type="SMART" id="SM00386">
    <property type="entry name" value="HAT"/>
    <property type="match status" value="6"/>
</dbReference>
<feature type="compositionally biased region" description="Basic and acidic residues" evidence="4">
    <location>
        <begin position="641"/>
        <end position="658"/>
    </location>
</feature>
<dbReference type="RefSeq" id="XP_037219152.1">
    <property type="nucleotide sequence ID" value="XM_037363508.1"/>
</dbReference>
<evidence type="ECO:0000313" key="6">
    <source>
        <dbReference type="EMBL" id="KAF7301152.1"/>
    </source>
</evidence>
<feature type="compositionally biased region" description="Polar residues" evidence="4">
    <location>
        <begin position="604"/>
        <end position="614"/>
    </location>
</feature>
<feature type="region of interest" description="Disordered" evidence="4">
    <location>
        <begin position="721"/>
        <end position="767"/>
    </location>
</feature>
<keyword evidence="3" id="KW-0963">Cytoplasm</keyword>
<dbReference type="Gene3D" id="1.25.40.1040">
    <property type="match status" value="1"/>
</dbReference>
<feature type="region of interest" description="Disordered" evidence="4">
    <location>
        <begin position="390"/>
        <end position="419"/>
    </location>
</feature>
<dbReference type="GO" id="GO:0005634">
    <property type="term" value="C:nucleus"/>
    <property type="evidence" value="ECO:0007669"/>
    <property type="project" value="UniProtKB-SubCell"/>
</dbReference>
<dbReference type="InterPro" id="IPR011990">
    <property type="entry name" value="TPR-like_helical_dom_sf"/>
</dbReference>
<keyword evidence="7" id="KW-1185">Reference proteome</keyword>
<dbReference type="OrthoDB" id="26282at2759"/>
<feature type="compositionally biased region" description="Polar residues" evidence="4">
    <location>
        <begin position="756"/>
        <end position="767"/>
    </location>
</feature>
<dbReference type="GeneID" id="59346024"/>
<sequence>MSDAEMKLEMGDEAPTQVDELDVALARLQESPHDTEGWKRAIDLAESMNDMSRIRKAYDALLKQFPNNPSAQAAYINHFLVSKATSSEAEELLNKFLRTSPAVDLWRCYLDYVQGTNQHSAQTRETIRKAFEFALNHIGQDRDSGFIHAAYIKFLNEAETTTTWDTQQKMDGLRKVYHRAVQIPLDNVEKLWSDLEAFENGLNKITAKKFMADLSPAHMQARTVLRQLSTHLNGLNLNSPTNGLILPVLPSFNQADRQLVARWKAYLKWEEGNPLEIDDKDKAALINRIQLMYRKALVRMRYYPEIWFMAYSWNLSVGNTTEAISILKQGLEANPDSHSLTYAYAEQLELLELNSKKEQREYAEVHALYERFFAILRANLVRLSQVATVAPTDSNSSPPDPFGDEPMPDATKEANSVENPMAEELSEHKKQYSNVWINYMRFSRRSQGHKAARDAFGKARRDEYTGWEVFEAAALTEYRCNLDDGRDVAARIFEMGMKKYATEPQYVLSHLGFLLTVNDENNARALFERVINTFTPQQAKPIWERWSRSQYMYDDLKGVLELERRMAEVYQNDAPIKRFAQRHTYHSIDPIADHDLGFSKSRKQNQTAPGTQATPSNGPNSLAPSSSLPNLNSNKRPPPPPDRKPPEHNKRPRQDRPPARYSPPPRRDPSPARSKEDPRHVTLPAKLYWFVQQLPPPETYDGPLFNAELLLERLKGAVILSQNKSRTPPPQSSGQPSSPPTGRSNRPPPDYGPYQGPNSNPTRRGRY</sequence>
<feature type="compositionally biased region" description="Low complexity" evidence="4">
    <location>
        <begin position="615"/>
        <end position="635"/>
    </location>
</feature>
<dbReference type="GO" id="GO:0005737">
    <property type="term" value="C:cytoplasm"/>
    <property type="evidence" value="ECO:0007669"/>
    <property type="project" value="UniProtKB-SubCell"/>
</dbReference>
<dbReference type="PANTHER" id="PTHR19980:SF0">
    <property type="entry name" value="CLEAVAGE STIMULATION FACTOR SUBUNIT 3"/>
    <property type="match status" value="1"/>
</dbReference>
<evidence type="ECO:0000256" key="4">
    <source>
        <dbReference type="SAM" id="MobiDB-lite"/>
    </source>
</evidence>
<evidence type="ECO:0000256" key="2">
    <source>
        <dbReference type="ARBA" id="ARBA00023242"/>
    </source>
</evidence>
<keyword evidence="1" id="KW-0677">Repeat</keyword>
<organism evidence="6 7">
    <name type="scientific">Mycena indigotica</name>
    <dbReference type="NCBI Taxonomy" id="2126181"/>
    <lineage>
        <taxon>Eukaryota</taxon>
        <taxon>Fungi</taxon>
        <taxon>Dikarya</taxon>
        <taxon>Basidiomycota</taxon>
        <taxon>Agaricomycotina</taxon>
        <taxon>Agaricomycetes</taxon>
        <taxon>Agaricomycetidae</taxon>
        <taxon>Agaricales</taxon>
        <taxon>Marasmiineae</taxon>
        <taxon>Mycenaceae</taxon>
        <taxon>Mycena</taxon>
    </lineage>
</organism>
<dbReference type="EMBL" id="JACAZF010000006">
    <property type="protein sequence ID" value="KAF7301152.1"/>
    <property type="molecule type" value="Genomic_DNA"/>
</dbReference>
<dbReference type="Proteomes" id="UP000636479">
    <property type="component" value="Unassembled WGS sequence"/>
</dbReference>
<keyword evidence="3" id="KW-0507">mRNA processing</keyword>
<dbReference type="InterPro" id="IPR003107">
    <property type="entry name" value="HAT"/>
</dbReference>
<feature type="region of interest" description="Disordered" evidence="4">
    <location>
        <begin position="601"/>
        <end position="679"/>
    </location>
</feature>
<dbReference type="InterPro" id="IPR008847">
    <property type="entry name" value="Suf"/>
</dbReference>
<comment type="subcellular location">
    <subcellularLocation>
        <location evidence="3">Nucleus</location>
    </subcellularLocation>
    <subcellularLocation>
        <location evidence="3">Cytoplasm</location>
    </subcellularLocation>
    <text evidence="3">Nucleus and/or cytoplasm.</text>
</comment>
<reference evidence="6" key="1">
    <citation type="submission" date="2020-05" db="EMBL/GenBank/DDBJ databases">
        <title>Mycena genomes resolve the evolution of fungal bioluminescence.</title>
        <authorList>
            <person name="Tsai I.J."/>
        </authorList>
    </citation>
    <scope>NUCLEOTIDE SEQUENCE</scope>
    <source>
        <strain evidence="6">171206Taipei</strain>
    </source>
</reference>
<dbReference type="SUPFAM" id="SSF48452">
    <property type="entry name" value="TPR-like"/>
    <property type="match status" value="2"/>
</dbReference>
<keyword evidence="2 3" id="KW-0539">Nucleus</keyword>
<evidence type="ECO:0000259" key="5">
    <source>
        <dbReference type="Pfam" id="PF05843"/>
    </source>
</evidence>
<evidence type="ECO:0000256" key="1">
    <source>
        <dbReference type="ARBA" id="ARBA00022737"/>
    </source>
</evidence>
<comment type="caution">
    <text evidence="6">The sequence shown here is derived from an EMBL/GenBank/DDBJ whole genome shotgun (WGS) entry which is preliminary data.</text>
</comment>
<dbReference type="Pfam" id="PF05843">
    <property type="entry name" value="Suf"/>
    <property type="match status" value="1"/>
</dbReference>
<feature type="domain" description="Suppressor of forked" evidence="5">
    <location>
        <begin position="26"/>
        <end position="596"/>
    </location>
</feature>